<dbReference type="EMBL" id="CP056070">
    <property type="protein sequence ID" value="UKK01432.2"/>
    <property type="molecule type" value="Genomic_DNA"/>
</dbReference>
<dbReference type="SUPFAM" id="SSF54849">
    <property type="entry name" value="GroEL-intermediate domain like"/>
    <property type="match status" value="1"/>
</dbReference>
<comment type="function">
    <text evidence="8 10">Molecular chaperone; assists the folding of proteins upon ATP hydrolysis. Known to play a role, in vitro, in the folding of actin and tubulin.</text>
</comment>
<evidence type="ECO:0000313" key="12">
    <source>
        <dbReference type="EMBL" id="UKK01432.2"/>
    </source>
</evidence>
<dbReference type="SUPFAM" id="SSF48592">
    <property type="entry name" value="GroEL equatorial domain-like"/>
    <property type="match status" value="1"/>
</dbReference>
<name>A0A976MBT6_THEOR</name>
<dbReference type="GO" id="GO:0051082">
    <property type="term" value="F:unfolded protein binding"/>
    <property type="evidence" value="ECO:0007669"/>
    <property type="project" value="InterPro"/>
</dbReference>
<evidence type="ECO:0000256" key="8">
    <source>
        <dbReference type="ARBA" id="ARBA00024677"/>
    </source>
</evidence>
<dbReference type="FunFam" id="3.50.7.10:FF:000006">
    <property type="entry name" value="T-complex protein 1 subunit eta"/>
    <property type="match status" value="1"/>
</dbReference>
<keyword evidence="7 9" id="KW-0143">Chaperone</keyword>
<dbReference type="PROSITE" id="PS00995">
    <property type="entry name" value="TCP1_3"/>
    <property type="match status" value="1"/>
</dbReference>
<dbReference type="GO" id="GO:0016887">
    <property type="term" value="F:ATP hydrolysis activity"/>
    <property type="evidence" value="ECO:0007669"/>
    <property type="project" value="InterPro"/>
</dbReference>
<sequence>MSHLMNLPILLLKEGTDTSQGQAQIVSNINACQAIVDCVKTTLGPRGMDKLIHTERDVTITNDGATVLKLLDVTHPAASVLVEIAKSQDDEVGDGTTSVTILAGELLNEAKKFVLDGINPQVIIKYYREACNVILDLLDKVSINLSEKSAEERKELLIKCAETTLNSKLLSGYKRFFAEMVVEAVGLLGDDLDDSLIGIKKVTGGSCDDSKLIRGVAFKKTFTYAGAEQQPKKFVNPTILLLNLELELKSEKENAEVVVNNPQDYQSIIDAEYRIIFEKLENAVKLGANVVLSKLPIGDIATQYFAEKGIFCNGRVEEADLIRTSKATGASIQTTLNNLSTDVLGRCDTFEEVQVGGERYNVFTGCSGTCTIILRGGAQQFIEESERSLNDALMIVKRATKSNSVLPGAGSTEMLLSAYLYDYSLHSISPKAISGKLNGVTNGVSHSGNITTATDATTNATTNNAATTSDTTDNTATNNTATNNSTTNNTATNNTTTMGALDKKSGIAGKKHLIVNGFARALESIPRNLASNSGYNPNDILTQLRSEYNKLSLYNRLSKGDSAANGGLTSESWFGVDCRNGKVCNPYKECIWEPSLVKKNSIYSATEAACLILSIDETVKHQPRQQPIQ</sequence>
<dbReference type="Proteomes" id="UP000244811">
    <property type="component" value="Chromosome 3"/>
</dbReference>
<dbReference type="PRINTS" id="PR00304">
    <property type="entry name" value="TCOMPLEXTCP1"/>
</dbReference>
<dbReference type="PROSITE" id="PS00750">
    <property type="entry name" value="TCP1_1"/>
    <property type="match status" value="1"/>
</dbReference>
<dbReference type="Gene3D" id="3.50.7.10">
    <property type="entry name" value="GroEL"/>
    <property type="match status" value="1"/>
</dbReference>
<evidence type="ECO:0000256" key="6">
    <source>
        <dbReference type="ARBA" id="ARBA00022840"/>
    </source>
</evidence>
<dbReference type="SUPFAM" id="SSF52029">
    <property type="entry name" value="GroEL apical domain-like"/>
    <property type="match status" value="1"/>
</dbReference>
<evidence type="ECO:0000313" key="13">
    <source>
        <dbReference type="Proteomes" id="UP000244811"/>
    </source>
</evidence>
<reference evidence="12" key="1">
    <citation type="submission" date="2022-07" db="EMBL/GenBank/DDBJ databases">
        <title>Evaluation of T. orientalis genome assembly methods using nanopore sequencing and analysis of variation between genomes.</title>
        <authorList>
            <person name="Yam J."/>
            <person name="Micallef M.L."/>
            <person name="Liu M."/>
            <person name="Djordjevic S.P."/>
            <person name="Bogema D.R."/>
            <person name="Jenkins C."/>
        </authorList>
    </citation>
    <scope>NUCLEOTIDE SEQUENCE</scope>
    <source>
        <strain evidence="12">Goon Nure</strain>
    </source>
</reference>
<dbReference type="GO" id="GO:0140662">
    <property type="term" value="F:ATP-dependent protein folding chaperone"/>
    <property type="evidence" value="ECO:0007669"/>
    <property type="project" value="InterPro"/>
</dbReference>
<keyword evidence="5 9" id="KW-0547">Nucleotide-binding</keyword>
<dbReference type="Gene3D" id="3.30.260.10">
    <property type="entry name" value="TCP-1-like chaperonin intermediate domain"/>
    <property type="match status" value="1"/>
</dbReference>
<accession>A0A976MBT6</accession>
<evidence type="ECO:0000256" key="3">
    <source>
        <dbReference type="ARBA" id="ARBA00011531"/>
    </source>
</evidence>
<dbReference type="InterPro" id="IPR027409">
    <property type="entry name" value="GroEL-like_apical_dom_sf"/>
</dbReference>
<comment type="similarity">
    <text evidence="2 9">Belongs to the TCP-1 chaperonin family.</text>
</comment>
<dbReference type="InterPro" id="IPR002194">
    <property type="entry name" value="Chaperonin_TCP-1_CS"/>
</dbReference>
<evidence type="ECO:0000256" key="10">
    <source>
        <dbReference type="RuleBase" id="RU365042"/>
    </source>
</evidence>
<dbReference type="PANTHER" id="PTHR11353">
    <property type="entry name" value="CHAPERONIN"/>
    <property type="match status" value="1"/>
</dbReference>
<dbReference type="AlphaFoldDB" id="A0A976MBT6"/>
<comment type="subcellular location">
    <subcellularLocation>
        <location evidence="1 10">Cytoplasm</location>
    </subcellularLocation>
</comment>
<evidence type="ECO:0000256" key="9">
    <source>
        <dbReference type="RuleBase" id="RU004187"/>
    </source>
</evidence>
<comment type="subunit">
    <text evidence="3">Heterooligomeric complex of about 850 to 900 kDa that forms two stacked rings, 12 to 16 nm in diameter.</text>
</comment>
<evidence type="ECO:0000256" key="5">
    <source>
        <dbReference type="ARBA" id="ARBA00022741"/>
    </source>
</evidence>
<dbReference type="CDD" id="cd03340">
    <property type="entry name" value="TCP1_eta"/>
    <property type="match status" value="1"/>
</dbReference>
<dbReference type="FunFam" id="3.30.260.10:FF:000022">
    <property type="entry name" value="T-complex protein 1 subunit eta"/>
    <property type="match status" value="1"/>
</dbReference>
<gene>
    <name evidence="12" type="ORF">MACK_002246</name>
</gene>
<comment type="subunit">
    <text evidence="10">Heterooligomeric complex that forms two stacked rings.</text>
</comment>
<proteinExistence type="inferred from homology"/>
<protein>
    <recommendedName>
        <fullName evidence="10">T-complex protein 1 subunit eta</fullName>
        <shortName evidence="10">TCP-1-eta</shortName>
    </recommendedName>
    <alternativeName>
        <fullName evidence="10">CCT-eta</fullName>
    </alternativeName>
</protein>
<keyword evidence="4 10" id="KW-0963">Cytoplasm</keyword>
<evidence type="ECO:0000256" key="4">
    <source>
        <dbReference type="ARBA" id="ARBA00022490"/>
    </source>
</evidence>
<evidence type="ECO:0000256" key="2">
    <source>
        <dbReference type="ARBA" id="ARBA00008020"/>
    </source>
</evidence>
<evidence type="ECO:0000256" key="11">
    <source>
        <dbReference type="SAM" id="MobiDB-lite"/>
    </source>
</evidence>
<dbReference type="Pfam" id="PF00118">
    <property type="entry name" value="Cpn60_TCP1"/>
    <property type="match status" value="2"/>
</dbReference>
<organism evidence="12 13">
    <name type="scientific">Theileria orientalis</name>
    <dbReference type="NCBI Taxonomy" id="68886"/>
    <lineage>
        <taxon>Eukaryota</taxon>
        <taxon>Sar</taxon>
        <taxon>Alveolata</taxon>
        <taxon>Apicomplexa</taxon>
        <taxon>Aconoidasida</taxon>
        <taxon>Piroplasmida</taxon>
        <taxon>Theileriidae</taxon>
        <taxon>Theileria</taxon>
    </lineage>
</organism>
<dbReference type="InterPro" id="IPR012720">
    <property type="entry name" value="Chap_CCT_eta"/>
</dbReference>
<dbReference type="InterPro" id="IPR027410">
    <property type="entry name" value="TCP-1-like_intermed_sf"/>
</dbReference>
<dbReference type="InterPro" id="IPR027413">
    <property type="entry name" value="GROEL-like_equatorial_sf"/>
</dbReference>
<dbReference type="GO" id="GO:0005737">
    <property type="term" value="C:cytoplasm"/>
    <property type="evidence" value="ECO:0007669"/>
    <property type="project" value="UniProtKB-SubCell"/>
</dbReference>
<dbReference type="GO" id="GO:0005524">
    <property type="term" value="F:ATP binding"/>
    <property type="evidence" value="ECO:0007669"/>
    <property type="project" value="UniProtKB-KW"/>
</dbReference>
<dbReference type="PROSITE" id="PS00751">
    <property type="entry name" value="TCP1_2"/>
    <property type="match status" value="1"/>
</dbReference>
<dbReference type="InterPro" id="IPR002423">
    <property type="entry name" value="Cpn60/GroEL/TCP-1"/>
</dbReference>
<dbReference type="Gene3D" id="1.10.560.10">
    <property type="entry name" value="GroEL-like equatorial domain"/>
    <property type="match status" value="2"/>
</dbReference>
<keyword evidence="6 9" id="KW-0067">ATP-binding</keyword>
<dbReference type="InterPro" id="IPR017998">
    <property type="entry name" value="Chaperone_TCP-1"/>
</dbReference>
<evidence type="ECO:0000256" key="7">
    <source>
        <dbReference type="ARBA" id="ARBA00023186"/>
    </source>
</evidence>
<feature type="region of interest" description="Disordered" evidence="11">
    <location>
        <begin position="461"/>
        <end position="495"/>
    </location>
</feature>
<evidence type="ECO:0000256" key="1">
    <source>
        <dbReference type="ARBA" id="ARBA00004496"/>
    </source>
</evidence>